<feature type="disulfide bond" description="Redox-active" evidence="18">
    <location>
        <begin position="115"/>
        <end position="121"/>
    </location>
</feature>
<evidence type="ECO:0000256" key="2">
    <source>
        <dbReference type="ARBA" id="ARBA00007241"/>
    </source>
</evidence>
<evidence type="ECO:0000256" key="7">
    <source>
        <dbReference type="ARBA" id="ARBA00022729"/>
    </source>
</evidence>
<evidence type="ECO:0000256" key="16">
    <source>
        <dbReference type="ARBA" id="ARBA00047388"/>
    </source>
</evidence>
<feature type="domain" description="Thioredoxin" evidence="19">
    <location>
        <begin position="436"/>
        <end position="576"/>
    </location>
</feature>
<dbReference type="GO" id="GO:0005886">
    <property type="term" value="C:plasma membrane"/>
    <property type="evidence" value="ECO:0007669"/>
    <property type="project" value="UniProtKB-SubCell"/>
</dbReference>
<feature type="chain" id="PRO_5041753981" description="Thiol:disulfide interchange protein DsbD" evidence="18">
    <location>
        <begin position="19"/>
        <end position="578"/>
    </location>
</feature>
<evidence type="ECO:0000259" key="19">
    <source>
        <dbReference type="PROSITE" id="PS51352"/>
    </source>
</evidence>
<keyword evidence="15 18" id="KW-0676">Redox-active center</keyword>
<evidence type="ECO:0000256" key="6">
    <source>
        <dbReference type="ARBA" id="ARBA00022692"/>
    </source>
</evidence>
<keyword evidence="12 18" id="KW-0520">NAD</keyword>
<evidence type="ECO:0000256" key="12">
    <source>
        <dbReference type="ARBA" id="ARBA00023027"/>
    </source>
</evidence>
<evidence type="ECO:0000256" key="10">
    <source>
        <dbReference type="ARBA" id="ARBA00022989"/>
    </source>
</evidence>
<evidence type="ECO:0000256" key="4">
    <source>
        <dbReference type="ARBA" id="ARBA00022475"/>
    </source>
</evidence>
<evidence type="ECO:0000313" key="20">
    <source>
        <dbReference type="EMBL" id="WBE25628.1"/>
    </source>
</evidence>
<feature type="transmembrane region" description="Helical" evidence="18">
    <location>
        <begin position="165"/>
        <end position="189"/>
    </location>
</feature>
<protein>
    <recommendedName>
        <fullName evidence="18">Thiol:disulfide interchange protein DsbD</fullName>
        <ecNumber evidence="18">1.8.1.8</ecNumber>
    </recommendedName>
    <alternativeName>
        <fullName evidence="18">Protein-disulfide reductase</fullName>
        <shortName evidence="18">Disulfide reductase</shortName>
    </alternativeName>
</protein>
<dbReference type="InterPro" id="IPR013766">
    <property type="entry name" value="Thioredoxin_domain"/>
</dbReference>
<dbReference type="InterPro" id="IPR036929">
    <property type="entry name" value="DsbDN_sf"/>
</dbReference>
<feature type="transmembrane region" description="Helical" evidence="18">
    <location>
        <begin position="209"/>
        <end position="231"/>
    </location>
</feature>
<evidence type="ECO:0000256" key="18">
    <source>
        <dbReference type="HAMAP-Rule" id="MF_00399"/>
    </source>
</evidence>
<evidence type="ECO:0000256" key="8">
    <source>
        <dbReference type="ARBA" id="ARBA00022748"/>
    </source>
</evidence>
<dbReference type="NCBIfam" id="NF001419">
    <property type="entry name" value="PRK00293.1"/>
    <property type="match status" value="1"/>
</dbReference>
<dbReference type="CDD" id="cd02953">
    <property type="entry name" value="DsbDgamma"/>
    <property type="match status" value="1"/>
</dbReference>
<dbReference type="GO" id="GO:0045454">
    <property type="term" value="P:cell redox homeostasis"/>
    <property type="evidence" value="ECO:0007669"/>
    <property type="project" value="TreeGrafter"/>
</dbReference>
<evidence type="ECO:0000256" key="5">
    <source>
        <dbReference type="ARBA" id="ARBA00022519"/>
    </source>
</evidence>
<keyword evidence="4 18" id="KW-1003">Cell membrane</keyword>
<dbReference type="InterPro" id="IPR028250">
    <property type="entry name" value="DsbDN"/>
</dbReference>
<feature type="transmembrane region" description="Helical" evidence="18">
    <location>
        <begin position="328"/>
        <end position="352"/>
    </location>
</feature>
<comment type="caution">
    <text evidence="18">Lacks conserved residue(s) required for the propagation of feature annotation.</text>
</comment>
<dbReference type="GO" id="GO:0017004">
    <property type="term" value="P:cytochrome complex assembly"/>
    <property type="evidence" value="ECO:0007669"/>
    <property type="project" value="UniProtKB-UniRule"/>
</dbReference>
<feature type="disulfide bond" description="Redox-active" evidence="18">
    <location>
        <begin position="491"/>
        <end position="494"/>
    </location>
</feature>
<feature type="transmembrane region" description="Helical" evidence="18">
    <location>
        <begin position="286"/>
        <end position="316"/>
    </location>
</feature>
<proteinExistence type="inferred from homology"/>
<keyword evidence="10 18" id="KW-1133">Transmembrane helix</keyword>
<name>A0AAE9VP73_9GAMM</name>
<dbReference type="RefSeq" id="WP_269818570.1">
    <property type="nucleotide sequence ID" value="NZ_CP114976.1"/>
</dbReference>
<keyword evidence="9 18" id="KW-0249">Electron transport</keyword>
<dbReference type="GO" id="GO:0047134">
    <property type="term" value="F:protein-disulfide reductase [NAD(P)H] activity"/>
    <property type="evidence" value="ECO:0007669"/>
    <property type="project" value="UniProtKB-UniRule"/>
</dbReference>
<keyword evidence="5 18" id="KW-0997">Cell inner membrane</keyword>
<evidence type="ECO:0000256" key="17">
    <source>
        <dbReference type="ARBA" id="ARBA00047804"/>
    </source>
</evidence>
<dbReference type="Gene3D" id="2.60.40.1250">
    <property type="entry name" value="Thiol:disulfide interchange protein DsbD, N-terminal domain"/>
    <property type="match status" value="1"/>
</dbReference>
<feature type="transmembrane region" description="Helical" evidence="18">
    <location>
        <begin position="387"/>
        <end position="403"/>
    </location>
</feature>
<comment type="catalytic activity">
    <reaction evidence="17 18">
        <text>[protein]-dithiol + NADP(+) = [protein]-disulfide + NADPH + H(+)</text>
        <dbReference type="Rhea" id="RHEA:18753"/>
        <dbReference type="Rhea" id="RHEA-COMP:10593"/>
        <dbReference type="Rhea" id="RHEA-COMP:10594"/>
        <dbReference type="ChEBI" id="CHEBI:15378"/>
        <dbReference type="ChEBI" id="CHEBI:29950"/>
        <dbReference type="ChEBI" id="CHEBI:50058"/>
        <dbReference type="ChEBI" id="CHEBI:57783"/>
        <dbReference type="ChEBI" id="CHEBI:58349"/>
        <dbReference type="EC" id="1.8.1.8"/>
    </reaction>
</comment>
<comment type="subcellular location">
    <subcellularLocation>
        <location evidence="1 18">Cell inner membrane</location>
        <topology evidence="1 18">Multi-pass membrane protein</topology>
    </subcellularLocation>
</comment>
<dbReference type="GO" id="GO:0009055">
    <property type="term" value="F:electron transfer activity"/>
    <property type="evidence" value="ECO:0007669"/>
    <property type="project" value="UniProtKB-UniRule"/>
</dbReference>
<reference evidence="20 21" key="1">
    <citation type="submission" date="2022-12" db="EMBL/GenBank/DDBJ databases">
        <title>Coexistence and Characterization of a Novel Tigecycline Resistance gene tet(X) variant and blaNDM-1 in a Pseudomonas caeni Isolate of Chicken Origin.</title>
        <authorList>
            <person name="Lu X."/>
            <person name="Zhang L."/>
            <person name="Li R."/>
            <person name="Wang Z."/>
        </authorList>
    </citation>
    <scope>NUCLEOTIDE SEQUENCE [LARGE SCALE GENOMIC DNA]</scope>
    <source>
        <strain evidence="20 21">CE14</strain>
    </source>
</reference>
<keyword evidence="14 18" id="KW-1015">Disulfide bond</keyword>
<dbReference type="InterPro" id="IPR022910">
    <property type="entry name" value="Thiol_diS_interchange_DbsD"/>
</dbReference>
<dbReference type="SUPFAM" id="SSF52833">
    <property type="entry name" value="Thioredoxin-like"/>
    <property type="match status" value="1"/>
</dbReference>
<dbReference type="InterPro" id="IPR003834">
    <property type="entry name" value="Cyt_c_assmbl_TM_dom"/>
</dbReference>
<feature type="transmembrane region" description="Helical" evidence="18">
    <location>
        <begin position="415"/>
        <end position="435"/>
    </location>
</feature>
<dbReference type="InterPro" id="IPR036249">
    <property type="entry name" value="Thioredoxin-like_sf"/>
</dbReference>
<comment type="similarity">
    <text evidence="2 18">Belongs to the thioredoxin family. DsbD subfamily.</text>
</comment>
<dbReference type="SUPFAM" id="SSF74863">
    <property type="entry name" value="Thiol:disulfide interchange protein DsbD, N-terminal domain (DsbD-alpha)"/>
    <property type="match status" value="1"/>
</dbReference>
<dbReference type="PANTHER" id="PTHR32234:SF0">
    <property type="entry name" value="THIOL:DISULFIDE INTERCHANGE PROTEIN DSBD"/>
    <property type="match status" value="1"/>
</dbReference>
<evidence type="ECO:0000256" key="1">
    <source>
        <dbReference type="ARBA" id="ARBA00004429"/>
    </source>
</evidence>
<evidence type="ECO:0000256" key="3">
    <source>
        <dbReference type="ARBA" id="ARBA00022448"/>
    </source>
</evidence>
<dbReference type="InterPro" id="IPR017937">
    <property type="entry name" value="Thioredoxin_CS"/>
</dbReference>
<dbReference type="KEGG" id="dce:O6P33_01920"/>
<dbReference type="AlphaFoldDB" id="A0AAE9VP73"/>
<evidence type="ECO:0000256" key="14">
    <source>
        <dbReference type="ARBA" id="ARBA00023157"/>
    </source>
</evidence>
<dbReference type="Gene3D" id="3.40.30.10">
    <property type="entry name" value="Glutaredoxin"/>
    <property type="match status" value="1"/>
</dbReference>
<evidence type="ECO:0000256" key="15">
    <source>
        <dbReference type="ARBA" id="ARBA00023284"/>
    </source>
</evidence>
<comment type="function">
    <text evidence="18">Required to facilitate the formation of correct disulfide bonds in some periplasmic proteins and for the assembly of the periplasmic c-type cytochromes. Acts by transferring electrons from cytoplasmic thioredoxin to the periplasm. This transfer involves a cascade of disulfide bond formation and reduction steps.</text>
</comment>
<dbReference type="Pfam" id="PF13899">
    <property type="entry name" value="Thioredoxin_7"/>
    <property type="match status" value="1"/>
</dbReference>
<dbReference type="PROSITE" id="PS00194">
    <property type="entry name" value="THIOREDOXIN_1"/>
    <property type="match status" value="1"/>
</dbReference>
<organism evidence="20 21">
    <name type="scientific">Denitrificimonas caeni</name>
    <dbReference type="NCBI Taxonomy" id="521720"/>
    <lineage>
        <taxon>Bacteria</taxon>
        <taxon>Pseudomonadati</taxon>
        <taxon>Pseudomonadota</taxon>
        <taxon>Gammaproteobacteria</taxon>
        <taxon>Pseudomonadales</taxon>
        <taxon>Pseudomonadaceae</taxon>
        <taxon>Denitrificimonas</taxon>
    </lineage>
</organism>
<dbReference type="Pfam" id="PF02683">
    <property type="entry name" value="DsbD_TM"/>
    <property type="match status" value="1"/>
</dbReference>
<accession>A0AAE9VP73</accession>
<feature type="transmembrane region" description="Helical" evidence="18">
    <location>
        <begin position="364"/>
        <end position="381"/>
    </location>
</feature>
<evidence type="ECO:0000256" key="13">
    <source>
        <dbReference type="ARBA" id="ARBA00023136"/>
    </source>
</evidence>
<dbReference type="PROSITE" id="PS51352">
    <property type="entry name" value="THIOREDOXIN_2"/>
    <property type="match status" value="1"/>
</dbReference>
<dbReference type="HAMAP" id="MF_00399">
    <property type="entry name" value="DbsD"/>
    <property type="match status" value="1"/>
</dbReference>
<keyword evidence="6 18" id="KW-0812">Transmembrane</keyword>
<keyword evidence="8 18" id="KW-0201">Cytochrome c-type biogenesis</keyword>
<dbReference type="EMBL" id="CP114976">
    <property type="protein sequence ID" value="WBE25628.1"/>
    <property type="molecule type" value="Genomic_DNA"/>
</dbReference>
<dbReference type="Proteomes" id="UP001212189">
    <property type="component" value="Chromosome"/>
</dbReference>
<dbReference type="PANTHER" id="PTHR32234">
    <property type="entry name" value="THIOL:DISULFIDE INTERCHANGE PROTEIN DSBD"/>
    <property type="match status" value="1"/>
</dbReference>
<evidence type="ECO:0000256" key="11">
    <source>
        <dbReference type="ARBA" id="ARBA00023002"/>
    </source>
</evidence>
<keyword evidence="7 18" id="KW-0732">Signal</keyword>
<feature type="signal peptide" evidence="18">
    <location>
        <begin position="1"/>
        <end position="18"/>
    </location>
</feature>
<sequence length="578" mass="62438" precursor="true">MRYIFIAFLLTLSSLTHAFTTNQQDFLPVEEAFRFEVMEDIEPNLLAWQITDKHYLYKDRTKVTDANGQLLELDFPEGIDHSDEFFGETQIYRQLLQLPIDADVARPLEVTWQGCADAGLCYPPQTATVGAEAGSATTDSTTQSTTNSALAEDQSIAERLADSGLLLNIAAFFMMGVLLAFTPCMLPMLPILTSVIGGAKSGGWHGAKLGVAFILPMALVYAALGVLAASLGSNLAAALQQPWLLIPFAGIFILLALAQFGLFTLQLPAFIRERLQGADQNIKGGSLLGAASLGALSALLVGPCMTAPLAGALLYIAQSGDGVRGGLALFSLGLGSGIPLLLAITIGMRWLPKPGNWMENINRVFGYALLATAIIVVRPVLSGPLFLGLWGALILAIAVQVGSMERTNWRFLSRYIALLLGLWGGIMLFGAAAGGTDPLQPLENFSAPANPAANSSFQMQRITDIAQLQAQLQQAEQDGQWVLLDFYADWCVSCKVMEKTVFAKAEVQDALAGFRLLQMDVTLNTADQQKLMQELKIMGPPTFMFIDPQGDEQRTQRITGEVSANEFLRHLNSAQEDS</sequence>
<evidence type="ECO:0000313" key="21">
    <source>
        <dbReference type="Proteomes" id="UP001212189"/>
    </source>
</evidence>
<keyword evidence="3 18" id="KW-0813">Transport</keyword>
<dbReference type="EC" id="1.8.1.8" evidence="18"/>
<keyword evidence="21" id="KW-1185">Reference proteome</keyword>
<feature type="transmembrane region" description="Helical" evidence="18">
    <location>
        <begin position="243"/>
        <end position="265"/>
    </location>
</feature>
<dbReference type="Pfam" id="PF11412">
    <property type="entry name" value="DsbD_N"/>
    <property type="match status" value="1"/>
</dbReference>
<gene>
    <name evidence="18 20" type="primary">dsbD</name>
    <name evidence="20" type="ORF">O6P33_01920</name>
</gene>
<keyword evidence="13 18" id="KW-0472">Membrane</keyword>
<keyword evidence="11 18" id="KW-0560">Oxidoreductase</keyword>
<dbReference type="InterPro" id="IPR035671">
    <property type="entry name" value="DsbD_gamma"/>
</dbReference>
<evidence type="ECO:0000256" key="9">
    <source>
        <dbReference type="ARBA" id="ARBA00022982"/>
    </source>
</evidence>
<comment type="catalytic activity">
    <reaction evidence="16 18">
        <text>[protein]-dithiol + NAD(+) = [protein]-disulfide + NADH + H(+)</text>
        <dbReference type="Rhea" id="RHEA:18749"/>
        <dbReference type="Rhea" id="RHEA-COMP:10593"/>
        <dbReference type="Rhea" id="RHEA-COMP:10594"/>
        <dbReference type="ChEBI" id="CHEBI:15378"/>
        <dbReference type="ChEBI" id="CHEBI:29950"/>
        <dbReference type="ChEBI" id="CHEBI:50058"/>
        <dbReference type="ChEBI" id="CHEBI:57540"/>
        <dbReference type="ChEBI" id="CHEBI:57945"/>
        <dbReference type="EC" id="1.8.1.8"/>
    </reaction>
</comment>